<dbReference type="Pfam" id="PF13450">
    <property type="entry name" value="NAD_binding_8"/>
    <property type="match status" value="1"/>
</dbReference>
<sequence>MGSNRNITQVAVIGAGISGVLTAAYLKNAGVHVTVFERAKVAGGVWVYDERVPIDPTYPAIKPSKGEAYEEFDAKGKSDLRELLHAPPSPVYYGLKNNIATSLMQTKQLGWPDGTLDFVTHAVFKNYIQEISSKTGVQSLTKYGARVSAVKKEGLKWSLTYTVLGKDLNEPSQQYELFFDAVIVAAGHYHCPRVPDIPGLTTWKAKWPSRIWHSKAYRKPDQFKGKNILLIGAGTSSTDIARELHPVANKIYQSSRNSKYDFPIGMLPPNATRIAEIASFDLAGLEDANDETFPATITLKSGEKLCDIHNIIICTGYTITFSYLNSYHNDDLKPTEADDTILVTDGSQVHNLHKDIWYIPDPSLAFVGIPYFTANFSLFEFQAIAVAAVLSGAAILPAEEVMRKEYAEKVALKGVGRSFHSLRGEEVQYVNELLEWINTDPTRSPAEKIEGHTALWHQANEAQNVRIREAFDPTNNWHTGFPLTSCL</sequence>
<evidence type="ECO:0000313" key="6">
    <source>
        <dbReference type="EMBL" id="KAF2431629.1"/>
    </source>
</evidence>
<accession>A0A9P4TYP2</accession>
<keyword evidence="4" id="KW-0521">NADP</keyword>
<evidence type="ECO:0000256" key="1">
    <source>
        <dbReference type="ARBA" id="ARBA00009183"/>
    </source>
</evidence>
<dbReference type="InterPro" id="IPR020946">
    <property type="entry name" value="Flavin_mOase-like"/>
</dbReference>
<proteinExistence type="inferred from homology"/>
<dbReference type="EMBL" id="MU007030">
    <property type="protein sequence ID" value="KAF2431629.1"/>
    <property type="molecule type" value="Genomic_DNA"/>
</dbReference>
<protein>
    <submittedName>
        <fullName evidence="6">Dimethylaniline monooxygenase</fullName>
    </submittedName>
</protein>
<evidence type="ECO:0000256" key="2">
    <source>
        <dbReference type="ARBA" id="ARBA00022630"/>
    </source>
</evidence>
<evidence type="ECO:0000256" key="5">
    <source>
        <dbReference type="ARBA" id="ARBA00023002"/>
    </source>
</evidence>
<dbReference type="AlphaFoldDB" id="A0A9P4TYP2"/>
<keyword evidence="2" id="KW-0285">Flavoprotein</keyword>
<dbReference type="PIRSF" id="PIRSF000332">
    <property type="entry name" value="FMO"/>
    <property type="match status" value="1"/>
</dbReference>
<dbReference type="GO" id="GO:0050661">
    <property type="term" value="F:NADP binding"/>
    <property type="evidence" value="ECO:0007669"/>
    <property type="project" value="InterPro"/>
</dbReference>
<dbReference type="SUPFAM" id="SSF51905">
    <property type="entry name" value="FAD/NAD(P)-binding domain"/>
    <property type="match status" value="2"/>
</dbReference>
<dbReference type="InterPro" id="IPR050346">
    <property type="entry name" value="FMO-like"/>
</dbReference>
<organism evidence="6 7">
    <name type="scientific">Tothia fuscella</name>
    <dbReference type="NCBI Taxonomy" id="1048955"/>
    <lineage>
        <taxon>Eukaryota</taxon>
        <taxon>Fungi</taxon>
        <taxon>Dikarya</taxon>
        <taxon>Ascomycota</taxon>
        <taxon>Pezizomycotina</taxon>
        <taxon>Dothideomycetes</taxon>
        <taxon>Pleosporomycetidae</taxon>
        <taxon>Venturiales</taxon>
        <taxon>Cylindrosympodiaceae</taxon>
        <taxon>Tothia</taxon>
    </lineage>
</organism>
<dbReference type="Proteomes" id="UP000800235">
    <property type="component" value="Unassembled WGS sequence"/>
</dbReference>
<reference evidence="6" key="1">
    <citation type="journal article" date="2020" name="Stud. Mycol.">
        <title>101 Dothideomycetes genomes: a test case for predicting lifestyles and emergence of pathogens.</title>
        <authorList>
            <person name="Haridas S."/>
            <person name="Albert R."/>
            <person name="Binder M."/>
            <person name="Bloem J."/>
            <person name="Labutti K."/>
            <person name="Salamov A."/>
            <person name="Andreopoulos B."/>
            <person name="Baker S."/>
            <person name="Barry K."/>
            <person name="Bills G."/>
            <person name="Bluhm B."/>
            <person name="Cannon C."/>
            <person name="Castanera R."/>
            <person name="Culley D."/>
            <person name="Daum C."/>
            <person name="Ezra D."/>
            <person name="Gonzalez J."/>
            <person name="Henrissat B."/>
            <person name="Kuo A."/>
            <person name="Liang C."/>
            <person name="Lipzen A."/>
            <person name="Lutzoni F."/>
            <person name="Magnuson J."/>
            <person name="Mondo S."/>
            <person name="Nolan M."/>
            <person name="Ohm R."/>
            <person name="Pangilinan J."/>
            <person name="Park H.-J."/>
            <person name="Ramirez L."/>
            <person name="Alfaro M."/>
            <person name="Sun H."/>
            <person name="Tritt A."/>
            <person name="Yoshinaga Y."/>
            <person name="Zwiers L.-H."/>
            <person name="Turgeon B."/>
            <person name="Goodwin S."/>
            <person name="Spatafora J."/>
            <person name="Crous P."/>
            <person name="Grigoriev I."/>
        </authorList>
    </citation>
    <scope>NUCLEOTIDE SEQUENCE</scope>
    <source>
        <strain evidence="6">CBS 130266</strain>
    </source>
</reference>
<gene>
    <name evidence="6" type="ORF">EJ08DRAFT_586909</name>
</gene>
<comment type="similarity">
    <text evidence="1">Belongs to the FMO family.</text>
</comment>
<evidence type="ECO:0000256" key="4">
    <source>
        <dbReference type="ARBA" id="ARBA00022857"/>
    </source>
</evidence>
<evidence type="ECO:0000313" key="7">
    <source>
        <dbReference type="Proteomes" id="UP000800235"/>
    </source>
</evidence>
<dbReference type="InterPro" id="IPR036188">
    <property type="entry name" value="FAD/NAD-bd_sf"/>
</dbReference>
<keyword evidence="5" id="KW-0560">Oxidoreductase</keyword>
<dbReference type="Pfam" id="PF00743">
    <property type="entry name" value="FMO-like"/>
    <property type="match status" value="2"/>
</dbReference>
<name>A0A9P4TYP2_9PEZI</name>
<dbReference type="GO" id="GO:0004499">
    <property type="term" value="F:N,N-dimethylaniline monooxygenase activity"/>
    <property type="evidence" value="ECO:0007669"/>
    <property type="project" value="InterPro"/>
</dbReference>
<dbReference type="PANTHER" id="PTHR23023">
    <property type="entry name" value="DIMETHYLANILINE MONOOXYGENASE"/>
    <property type="match status" value="1"/>
</dbReference>
<keyword evidence="6" id="KW-0503">Monooxygenase</keyword>
<comment type="caution">
    <text evidence="6">The sequence shown here is derived from an EMBL/GenBank/DDBJ whole genome shotgun (WGS) entry which is preliminary data.</text>
</comment>
<dbReference type="GO" id="GO:0050660">
    <property type="term" value="F:flavin adenine dinucleotide binding"/>
    <property type="evidence" value="ECO:0007669"/>
    <property type="project" value="InterPro"/>
</dbReference>
<dbReference type="OrthoDB" id="66881at2759"/>
<dbReference type="Gene3D" id="3.50.50.60">
    <property type="entry name" value="FAD/NAD(P)-binding domain"/>
    <property type="match status" value="2"/>
</dbReference>
<evidence type="ECO:0000256" key="3">
    <source>
        <dbReference type="ARBA" id="ARBA00022827"/>
    </source>
</evidence>
<keyword evidence="3" id="KW-0274">FAD</keyword>
<dbReference type="InterPro" id="IPR000960">
    <property type="entry name" value="Flavin_mOase"/>
</dbReference>
<keyword evidence="7" id="KW-1185">Reference proteome</keyword>
<dbReference type="PRINTS" id="PR00419">
    <property type="entry name" value="ADXRDTASE"/>
</dbReference>